<proteinExistence type="predicted"/>
<gene>
    <name evidence="1" type="ORF">ACOLOM_LOCUS4698</name>
</gene>
<accession>A0ACA9LSP4</accession>
<dbReference type="Proteomes" id="UP000789525">
    <property type="component" value="Unassembled WGS sequence"/>
</dbReference>
<reference evidence="1" key="1">
    <citation type="submission" date="2021-06" db="EMBL/GenBank/DDBJ databases">
        <authorList>
            <person name="Kallberg Y."/>
            <person name="Tangrot J."/>
            <person name="Rosling A."/>
        </authorList>
    </citation>
    <scope>NUCLEOTIDE SEQUENCE</scope>
    <source>
        <strain evidence="1">CL356</strain>
    </source>
</reference>
<name>A0ACA9LSP4_9GLOM</name>
<evidence type="ECO:0000313" key="2">
    <source>
        <dbReference type="Proteomes" id="UP000789525"/>
    </source>
</evidence>
<organism evidence="1 2">
    <name type="scientific">Acaulospora colombiana</name>
    <dbReference type="NCBI Taxonomy" id="27376"/>
    <lineage>
        <taxon>Eukaryota</taxon>
        <taxon>Fungi</taxon>
        <taxon>Fungi incertae sedis</taxon>
        <taxon>Mucoromycota</taxon>
        <taxon>Glomeromycotina</taxon>
        <taxon>Glomeromycetes</taxon>
        <taxon>Diversisporales</taxon>
        <taxon>Acaulosporaceae</taxon>
        <taxon>Acaulospora</taxon>
    </lineage>
</organism>
<sequence>MSRKADESEKLANAVDTTIMGAKIMKEATQVSPFLAPLKAVAVELIRVLEAVQAERMQKRHQDLLRQCIQQRIKELTELESSDGLRDLANTYRGRLQEILEKMDISPIPKSKRKWRKISAKSGEDIKSIDQELRYWYDDFMMKLAQRTIEVNRVNEEYSAIRSLKTVSANGDIHGICMEGTRLQILQEINEWKHANDAPQILWLCDVAGAGKSTVAKQLVEAWKEESGFAGCFFFSRDVEETQTAKYFFSTIAQQGVSRLSSKTQTAVVKGIHKISDPVSATLEEQCCAIFTEPLEAFEQPTILVLDAFDECEPHTGQKLLGILLQQLTHLPHLKLFVASRPEPHIEGLLLKDHSPQRMSLREDRASNCHDVECYMRQQLHDQGLEGEQIDALITRADGLFIWASTVCSLFQEPCDPTELLHVILSQSIPKMDTIYHIVLSRALGKDPVETCEAAYFNVLKLIVVAYIPISPNTVDDLLEARYSMKVVSRLGSVLECRGPDQPIRFLHSTFREFLLTEEIDFARAHYFMSKKCLTVMKKHLEYDTYRLLDCVYRKKGPRKIDLSRLSPVTIGTQKNWSSDVVVKTHKIKVFRCSQFDAVAAAGGSEDGVAIVSLWSLDSADGVTSPHPCGTRDCEVIHVSFHEGNELRTGCACGWLYIWEISNNHLEMSENPPWSTGREVQLWADDGNKALSMILVDTEYPLGSPRRCCISVRGLSDMTQELGTIPGFITNKRGIATFHGCIWIFSPQGGHSIAYWGSEIRVWDTLSGQKLFSRSPPIKSCDLLSLHFSPDAQYIIYGSRTSICFMSAKTGDLVWKKPLLNITGHNFGYRSEQDEEWAATDEGSGLGSSNDLSADHEAKIPPDSVLLSILSTSTADLLSPTYFNGYGLFARYKDSEKKGIGAIIREYINRGAIQLESTGIREVEDYTDKSSVLPIFTSDSITFRFPQSNQEHNECVTGELPEVSKFSLSSDGLYLLTTHTQRGIGRKCSSDAAALAATLTAVWAAVLASIAELMGTGDVALTIANLFFNTLHFFQVPRHDTNTYNQAYLQGSNLKRPVRVESECPFKLEEDHYIEFAPDSSTAIIWDAHRLYFVDMETARSTSPPISGKLVMELPDVFALFHHATKSNKLVYLHQNDSYPDFDSSFVGFGFGSNGCSICAATTGFWEEGGIIVSSVFHVKISDDSPQLNGVSGPLPRPDEAPISSQTIRVNEQNIFSLMFDPEHDRTAPLFWNPSNGKGVNVAALYMMGNQLHYGKYMILGLPDVDEIPRPMVTGTNRIAYLNNKGKVVVIDCSLLIENV</sequence>
<keyword evidence="2" id="KW-1185">Reference proteome</keyword>
<evidence type="ECO:0000313" key="1">
    <source>
        <dbReference type="EMBL" id="CAG8546927.1"/>
    </source>
</evidence>
<comment type="caution">
    <text evidence="1">The sequence shown here is derived from an EMBL/GenBank/DDBJ whole genome shotgun (WGS) entry which is preliminary data.</text>
</comment>
<dbReference type="EMBL" id="CAJVPT010007964">
    <property type="protein sequence ID" value="CAG8546927.1"/>
    <property type="molecule type" value="Genomic_DNA"/>
</dbReference>
<protein>
    <submittedName>
        <fullName evidence="1">15389_t:CDS:1</fullName>
    </submittedName>
</protein>